<proteinExistence type="predicted"/>
<comment type="subcellular location">
    <subcellularLocation>
        <location evidence="1">Cell membrane</location>
        <topology evidence="1">Multi-pass membrane protein</topology>
    </subcellularLocation>
</comment>
<dbReference type="SUPFAM" id="SSF90123">
    <property type="entry name" value="ABC transporter transmembrane region"/>
    <property type="match status" value="1"/>
</dbReference>
<feature type="domain" description="ABC transmembrane type-1" evidence="9">
    <location>
        <begin position="25"/>
        <end position="342"/>
    </location>
</feature>
<feature type="transmembrane region" description="Helical" evidence="7">
    <location>
        <begin position="199"/>
        <end position="218"/>
    </location>
</feature>
<accession>A0ABQ4A5K6</accession>
<organism evidence="10 11">
    <name type="scientific">Winogradskya humida</name>
    <dbReference type="NCBI Taxonomy" id="113566"/>
    <lineage>
        <taxon>Bacteria</taxon>
        <taxon>Bacillati</taxon>
        <taxon>Actinomycetota</taxon>
        <taxon>Actinomycetes</taxon>
        <taxon>Micromonosporales</taxon>
        <taxon>Micromonosporaceae</taxon>
        <taxon>Winogradskya</taxon>
    </lineage>
</organism>
<evidence type="ECO:0000256" key="1">
    <source>
        <dbReference type="ARBA" id="ARBA00004651"/>
    </source>
</evidence>
<keyword evidence="3" id="KW-0547">Nucleotide-binding</keyword>
<protein>
    <submittedName>
        <fullName evidence="10">Multidrug ABC transporter ATP-binding protein</fullName>
    </submittedName>
</protein>
<dbReference type="CDD" id="cd03254">
    <property type="entry name" value="ABCC_Glucan_exporter_like"/>
    <property type="match status" value="1"/>
</dbReference>
<evidence type="ECO:0000256" key="5">
    <source>
        <dbReference type="ARBA" id="ARBA00022989"/>
    </source>
</evidence>
<dbReference type="InterPro" id="IPR003439">
    <property type="entry name" value="ABC_transporter-like_ATP-bd"/>
</dbReference>
<keyword evidence="5 7" id="KW-1133">Transmembrane helix</keyword>
<keyword evidence="2 7" id="KW-0812">Transmembrane</keyword>
<dbReference type="CDD" id="cd18547">
    <property type="entry name" value="ABC_6TM_Tm288_like"/>
    <property type="match status" value="1"/>
</dbReference>
<feature type="transmembrane region" description="Helical" evidence="7">
    <location>
        <begin position="16"/>
        <end position="39"/>
    </location>
</feature>
<evidence type="ECO:0000256" key="4">
    <source>
        <dbReference type="ARBA" id="ARBA00022840"/>
    </source>
</evidence>
<keyword evidence="4 10" id="KW-0067">ATP-binding</keyword>
<comment type="caution">
    <text evidence="10">The sequence shown here is derived from an EMBL/GenBank/DDBJ whole genome shotgun (WGS) entry which is preliminary data.</text>
</comment>
<dbReference type="Proteomes" id="UP000603200">
    <property type="component" value="Unassembled WGS sequence"/>
</dbReference>
<keyword evidence="6 7" id="KW-0472">Membrane</keyword>
<dbReference type="Gene3D" id="3.40.50.300">
    <property type="entry name" value="P-loop containing nucleotide triphosphate hydrolases"/>
    <property type="match status" value="1"/>
</dbReference>
<evidence type="ECO:0000256" key="3">
    <source>
        <dbReference type="ARBA" id="ARBA00022741"/>
    </source>
</evidence>
<evidence type="ECO:0000313" key="11">
    <source>
        <dbReference type="Proteomes" id="UP000603200"/>
    </source>
</evidence>
<dbReference type="InterPro" id="IPR027417">
    <property type="entry name" value="P-loop_NTPase"/>
</dbReference>
<dbReference type="Pfam" id="PF00005">
    <property type="entry name" value="ABC_tran"/>
    <property type="match status" value="1"/>
</dbReference>
<evidence type="ECO:0000256" key="2">
    <source>
        <dbReference type="ARBA" id="ARBA00022692"/>
    </source>
</evidence>
<dbReference type="InterPro" id="IPR036640">
    <property type="entry name" value="ABC1_TM_sf"/>
</dbReference>
<dbReference type="EMBL" id="BOMN01000137">
    <property type="protein sequence ID" value="GIE26149.1"/>
    <property type="molecule type" value="Genomic_DNA"/>
</dbReference>
<gene>
    <name evidence="10" type="ORF">Ahu01nite_092510</name>
</gene>
<evidence type="ECO:0000313" key="10">
    <source>
        <dbReference type="EMBL" id="GIE26149.1"/>
    </source>
</evidence>
<sequence length="613" mass="65193">MSTFRRVVALLRPYRATVVAMSGIGVAGVVLGVFGPALLGRATDLVLAGVLGRDLPAGISREQAVGQLRADGQETRADVLSTVDVVPGHGIDFGAIGRVLLLATVLFLAGSLLLLVQERMAMGVVQRVMRDLRRAVQDKLSRLPVGYFDRTSRGDLLSRATNDIDNLQQALQQALGQFVTALANVTAALVLMIVISPALAGVVLLGVPVSGLLAFLIARRSQPRFAAQWAATGVLATHVEETYTGHALVRAYHRRDDAERDFDDRNETLYRASRQAEFLSAAIPPALSFVANLTYVAVAIAGALRVLAGQLSIGDVQAVVQYSSQFSQPLTQIAGMAGQLQSGTASAARVFELLDADEQSPDARTPARPATAAGRVEFRDVTFGYQDGEPVVRELSLVAEPGMTVAIVGPSGAGKTTLANLVLRFYEPRSGRILLDGTDIATMTRADVRARTGLVLQDTWLFGGSIADNIAYGRSGATREDVVAAARATHLDRLIRTLPDGYDTVLDEDGAGVSAGEKQLITVARAFLAQPSVLVLDEATSAVDTRTELLIQRAMGALRAGRTSFVIAHRLSTIRDADLIVVLDGGRIVERGSHDDLVRADGPYARLHAAQLT</sequence>
<dbReference type="SUPFAM" id="SSF52540">
    <property type="entry name" value="P-loop containing nucleoside triphosphate hydrolases"/>
    <property type="match status" value="1"/>
</dbReference>
<reference evidence="10 11" key="1">
    <citation type="submission" date="2021-01" db="EMBL/GenBank/DDBJ databases">
        <title>Whole genome shotgun sequence of Actinoplanes humidus NBRC 14915.</title>
        <authorList>
            <person name="Komaki H."/>
            <person name="Tamura T."/>
        </authorList>
    </citation>
    <scope>NUCLEOTIDE SEQUENCE [LARGE SCALE GENOMIC DNA]</scope>
    <source>
        <strain evidence="10 11">NBRC 14915</strain>
    </source>
</reference>
<evidence type="ECO:0000256" key="6">
    <source>
        <dbReference type="ARBA" id="ARBA00023136"/>
    </source>
</evidence>
<dbReference type="PROSITE" id="PS50893">
    <property type="entry name" value="ABC_TRANSPORTER_2"/>
    <property type="match status" value="1"/>
</dbReference>
<dbReference type="InterPro" id="IPR011527">
    <property type="entry name" value="ABC1_TM_dom"/>
</dbReference>
<keyword evidence="11" id="KW-1185">Reference proteome</keyword>
<dbReference type="GO" id="GO:0005524">
    <property type="term" value="F:ATP binding"/>
    <property type="evidence" value="ECO:0007669"/>
    <property type="project" value="UniProtKB-KW"/>
</dbReference>
<dbReference type="InterPro" id="IPR017871">
    <property type="entry name" value="ABC_transporter-like_CS"/>
</dbReference>
<dbReference type="SMART" id="SM00382">
    <property type="entry name" value="AAA"/>
    <property type="match status" value="1"/>
</dbReference>
<dbReference type="Pfam" id="PF00664">
    <property type="entry name" value="ABC_membrane"/>
    <property type="match status" value="1"/>
</dbReference>
<evidence type="ECO:0000256" key="7">
    <source>
        <dbReference type="SAM" id="Phobius"/>
    </source>
</evidence>
<evidence type="ECO:0000259" key="9">
    <source>
        <dbReference type="PROSITE" id="PS50929"/>
    </source>
</evidence>
<dbReference type="PROSITE" id="PS00211">
    <property type="entry name" value="ABC_TRANSPORTER_1"/>
    <property type="match status" value="1"/>
</dbReference>
<feature type="transmembrane region" description="Helical" evidence="7">
    <location>
        <begin position="95"/>
        <end position="116"/>
    </location>
</feature>
<name>A0ABQ4A5K6_9ACTN</name>
<feature type="transmembrane region" description="Helical" evidence="7">
    <location>
        <begin position="174"/>
        <end position="193"/>
    </location>
</feature>
<feature type="domain" description="ABC transporter" evidence="8">
    <location>
        <begin position="376"/>
        <end position="610"/>
    </location>
</feature>
<dbReference type="PANTHER" id="PTHR43394">
    <property type="entry name" value="ATP-DEPENDENT PERMEASE MDL1, MITOCHONDRIAL"/>
    <property type="match status" value="1"/>
</dbReference>
<dbReference type="RefSeq" id="WP_203843063.1">
    <property type="nucleotide sequence ID" value="NZ_BAAATV010000031.1"/>
</dbReference>
<dbReference type="InterPro" id="IPR003593">
    <property type="entry name" value="AAA+_ATPase"/>
</dbReference>
<dbReference type="PROSITE" id="PS50929">
    <property type="entry name" value="ABC_TM1F"/>
    <property type="match status" value="1"/>
</dbReference>
<dbReference type="PANTHER" id="PTHR43394:SF1">
    <property type="entry name" value="ATP-BINDING CASSETTE SUB-FAMILY B MEMBER 10, MITOCHONDRIAL"/>
    <property type="match status" value="1"/>
</dbReference>
<dbReference type="Gene3D" id="1.20.1560.10">
    <property type="entry name" value="ABC transporter type 1, transmembrane domain"/>
    <property type="match status" value="1"/>
</dbReference>
<evidence type="ECO:0000259" key="8">
    <source>
        <dbReference type="PROSITE" id="PS50893"/>
    </source>
</evidence>
<dbReference type="InterPro" id="IPR039421">
    <property type="entry name" value="Type_1_exporter"/>
</dbReference>